<feature type="region of interest" description="Disordered" evidence="1">
    <location>
        <begin position="1"/>
        <end position="32"/>
    </location>
</feature>
<evidence type="ECO:0000313" key="2">
    <source>
        <dbReference type="WBParaSite" id="ECPE_0000176001-mRNA-1"/>
    </source>
</evidence>
<name>A0A183A475_9TREM</name>
<sequence>LPSLATGTNEEEAERELGLATTGSDERGTSQSNTLDYVTTLPLDGFAHIRKCVHLGFCSCTFLVIFINMNNFTVYPNNDNVVFPSRYTRSLFVTGGD</sequence>
<organism evidence="2">
    <name type="scientific">Echinostoma caproni</name>
    <dbReference type="NCBI Taxonomy" id="27848"/>
    <lineage>
        <taxon>Eukaryota</taxon>
        <taxon>Metazoa</taxon>
        <taxon>Spiralia</taxon>
        <taxon>Lophotrochozoa</taxon>
        <taxon>Platyhelminthes</taxon>
        <taxon>Trematoda</taxon>
        <taxon>Digenea</taxon>
        <taxon>Plagiorchiida</taxon>
        <taxon>Echinostomata</taxon>
        <taxon>Echinostomatoidea</taxon>
        <taxon>Echinostomatidae</taxon>
        <taxon>Echinostoma</taxon>
    </lineage>
</organism>
<dbReference type="WBParaSite" id="ECPE_0000176001-mRNA-1">
    <property type="protein sequence ID" value="ECPE_0000176001-mRNA-1"/>
    <property type="gene ID" value="ECPE_0000176001"/>
</dbReference>
<accession>A0A183A475</accession>
<proteinExistence type="predicted"/>
<reference evidence="2" key="1">
    <citation type="submission" date="2016-06" db="UniProtKB">
        <authorList>
            <consortium name="WormBaseParasite"/>
        </authorList>
    </citation>
    <scope>IDENTIFICATION</scope>
</reference>
<evidence type="ECO:0000256" key="1">
    <source>
        <dbReference type="SAM" id="MobiDB-lite"/>
    </source>
</evidence>
<protein>
    <submittedName>
        <fullName evidence="2">DUF5009 domain-containing protein</fullName>
    </submittedName>
</protein>
<dbReference type="AlphaFoldDB" id="A0A183A475"/>